<evidence type="ECO:0008006" key="4">
    <source>
        <dbReference type="Google" id="ProtNLM"/>
    </source>
</evidence>
<dbReference type="GO" id="GO:0010468">
    <property type="term" value="P:regulation of gene expression"/>
    <property type="evidence" value="ECO:0007669"/>
    <property type="project" value="InterPro"/>
</dbReference>
<accession>A0A096BHP0</accession>
<organism evidence="2 3">
    <name type="scientific">Oligella urethralis DNF00040</name>
    <dbReference type="NCBI Taxonomy" id="1401065"/>
    <lineage>
        <taxon>Bacteria</taxon>
        <taxon>Pseudomonadati</taxon>
        <taxon>Pseudomonadota</taxon>
        <taxon>Betaproteobacteria</taxon>
        <taxon>Burkholderiales</taxon>
        <taxon>Alcaligenaceae</taxon>
        <taxon>Oligella</taxon>
    </lineage>
</organism>
<sequence length="347" mass="37320">MAKQIFFGFLVALAGALIAVAVGTPIPWLLGSLIFTALFKINGAKIQSHVGFRKIGQWIVGIALGLHFTPATVEIIKSLSVYIIAGCLFAVLIAWVGAFILYKLGRVDFATAYFASTVGGASEMVVLAEKNGSSNIPLVASAHSLRVLIIVILIPFTYQFLGLKGDVTTAAQLAQYSYIGLFKLLLLTGIVCFILDRLDAPNAMMLGGISVTALLTANDIVFTHLQPEIQHMGQMLLGWALGSNYRPGFFKQAPRFLGAVSLMTIIYLLLAFIFCVFVAKLSGIYFPTAVLAMSPGGLAEMAITAKVLMLGAPLVTSFQVSRLVFVLLTVGPSYRVVTKYLTRRGML</sequence>
<dbReference type="AlphaFoldDB" id="A0A096BHP0"/>
<dbReference type="eggNOG" id="COG3180">
    <property type="taxonomic scope" value="Bacteria"/>
</dbReference>
<evidence type="ECO:0000256" key="1">
    <source>
        <dbReference type="SAM" id="Phobius"/>
    </source>
</evidence>
<feature type="transmembrane region" description="Helical" evidence="1">
    <location>
        <begin position="80"/>
        <end position="104"/>
    </location>
</feature>
<name>A0A096BHP0_9BURK</name>
<keyword evidence="3" id="KW-1185">Reference proteome</keyword>
<dbReference type="GO" id="GO:0016020">
    <property type="term" value="C:membrane"/>
    <property type="evidence" value="ECO:0007669"/>
    <property type="project" value="InterPro"/>
</dbReference>
<protein>
    <recommendedName>
        <fullName evidence="4">Ammonia monooxygenase</fullName>
    </recommendedName>
</protein>
<keyword evidence="1" id="KW-1133">Transmembrane helix</keyword>
<reference evidence="2 3" key="1">
    <citation type="submission" date="2014-07" db="EMBL/GenBank/DDBJ databases">
        <authorList>
            <person name="McCorrison J."/>
            <person name="Sanka R."/>
            <person name="Torralba M."/>
            <person name="Gillis M."/>
            <person name="Haft D.H."/>
            <person name="Methe B."/>
            <person name="Sutton G."/>
            <person name="Nelson K.E."/>
        </authorList>
    </citation>
    <scope>NUCLEOTIDE SEQUENCE [LARGE SCALE GENOMIC DNA]</scope>
    <source>
        <strain evidence="2 3">DNF00040</strain>
    </source>
</reference>
<dbReference type="PANTHER" id="PTHR38457">
    <property type="entry name" value="REGULATOR ABRB-RELATED"/>
    <property type="match status" value="1"/>
</dbReference>
<dbReference type="PANTHER" id="PTHR38457:SF1">
    <property type="entry name" value="REGULATOR ABRB-RELATED"/>
    <property type="match status" value="1"/>
</dbReference>
<dbReference type="NCBIfam" id="TIGR03082">
    <property type="entry name" value="Gneg_AbrB_dup"/>
    <property type="match status" value="2"/>
</dbReference>
<feature type="transmembrane region" description="Helical" evidence="1">
    <location>
        <begin position="256"/>
        <end position="279"/>
    </location>
</feature>
<feature type="transmembrane region" description="Helical" evidence="1">
    <location>
        <begin position="176"/>
        <end position="195"/>
    </location>
</feature>
<dbReference type="Pfam" id="PF05145">
    <property type="entry name" value="AbrB"/>
    <property type="match status" value="1"/>
</dbReference>
<feature type="transmembrane region" description="Helical" evidence="1">
    <location>
        <begin position="320"/>
        <end position="337"/>
    </location>
</feature>
<evidence type="ECO:0000313" key="2">
    <source>
        <dbReference type="EMBL" id="KGF32644.1"/>
    </source>
</evidence>
<dbReference type="OrthoDB" id="8527964at2"/>
<keyword evidence="1" id="KW-0472">Membrane</keyword>
<keyword evidence="1" id="KW-0812">Transmembrane</keyword>
<gene>
    <name evidence="2" type="ORF">HMPREF2130_00375</name>
</gene>
<dbReference type="Proteomes" id="UP000029629">
    <property type="component" value="Unassembled WGS sequence"/>
</dbReference>
<dbReference type="InterPro" id="IPR017516">
    <property type="entry name" value="AbrB_dup"/>
</dbReference>
<evidence type="ECO:0000313" key="3">
    <source>
        <dbReference type="Proteomes" id="UP000029629"/>
    </source>
</evidence>
<feature type="transmembrane region" description="Helical" evidence="1">
    <location>
        <begin position="285"/>
        <end position="308"/>
    </location>
</feature>
<dbReference type="EMBL" id="JRNI01000001">
    <property type="protein sequence ID" value="KGF32644.1"/>
    <property type="molecule type" value="Genomic_DNA"/>
</dbReference>
<dbReference type="RefSeq" id="WP_036556889.1">
    <property type="nucleotide sequence ID" value="NZ_JRNI01000001.1"/>
</dbReference>
<proteinExistence type="predicted"/>
<feature type="transmembrane region" description="Helical" evidence="1">
    <location>
        <begin position="135"/>
        <end position="156"/>
    </location>
</feature>
<dbReference type="InterPro" id="IPR007820">
    <property type="entry name" value="AbrB_fam"/>
</dbReference>
<comment type="caution">
    <text evidence="2">The sequence shown here is derived from an EMBL/GenBank/DDBJ whole genome shotgun (WGS) entry which is preliminary data.</text>
</comment>
<dbReference type="PIRSF" id="PIRSF038991">
    <property type="entry name" value="Protein_AbrB"/>
    <property type="match status" value="1"/>
</dbReference>